<feature type="domain" description="Mub B2-like" evidence="6">
    <location>
        <begin position="427"/>
        <end position="526"/>
    </location>
</feature>
<dbReference type="AlphaFoldDB" id="A0AA45QRM1"/>
<dbReference type="Pfam" id="PF06458">
    <property type="entry name" value="MucBP"/>
    <property type="match status" value="1"/>
</dbReference>
<dbReference type="InterPro" id="IPR041495">
    <property type="entry name" value="Mub_B2"/>
</dbReference>
<dbReference type="Gene3D" id="2.60.40.4300">
    <property type="match status" value="2"/>
</dbReference>
<feature type="region of interest" description="Disordered" evidence="2">
    <location>
        <begin position="733"/>
        <end position="756"/>
    </location>
</feature>
<evidence type="ECO:0000259" key="5">
    <source>
        <dbReference type="Pfam" id="PF17965"/>
    </source>
</evidence>
<dbReference type="KEGG" id="lti:JW886_01555"/>
<dbReference type="Pfam" id="PF17965">
    <property type="entry name" value="MucBP_2"/>
    <property type="match status" value="2"/>
</dbReference>
<dbReference type="Pfam" id="PF17966">
    <property type="entry name" value="Muc_B2"/>
    <property type="match status" value="2"/>
</dbReference>
<name>A0AA45QRM1_9LACT</name>
<evidence type="ECO:0000256" key="3">
    <source>
        <dbReference type="SAM" id="Phobius"/>
    </source>
</evidence>
<evidence type="ECO:0000259" key="6">
    <source>
        <dbReference type="Pfam" id="PF17966"/>
    </source>
</evidence>
<feature type="domain" description="Mub B2-like" evidence="6">
    <location>
        <begin position="603"/>
        <end position="701"/>
    </location>
</feature>
<gene>
    <name evidence="7" type="ORF">JW886_01555</name>
</gene>
<accession>A0AA45QRM1</accession>
<protein>
    <submittedName>
        <fullName evidence="7">MucBP domain-containing protein</fullName>
    </submittedName>
</protein>
<dbReference type="Proteomes" id="UP000663608">
    <property type="component" value="Chromosome"/>
</dbReference>
<keyword evidence="3" id="KW-0812">Transmembrane</keyword>
<dbReference type="SUPFAM" id="SSF49899">
    <property type="entry name" value="Concanavalin A-like lectins/glucanases"/>
    <property type="match status" value="1"/>
</dbReference>
<proteinExistence type="predicted"/>
<feature type="domain" description="Mucin binding" evidence="5">
    <location>
        <begin position="354"/>
        <end position="424"/>
    </location>
</feature>
<evidence type="ECO:0000256" key="1">
    <source>
        <dbReference type="ARBA" id="ARBA00022737"/>
    </source>
</evidence>
<evidence type="ECO:0000313" key="8">
    <source>
        <dbReference type="Proteomes" id="UP000663608"/>
    </source>
</evidence>
<feature type="domain" description="Mucin binding" evidence="5">
    <location>
        <begin position="529"/>
        <end position="599"/>
    </location>
</feature>
<organism evidence="7 8">
    <name type="scientific">Lactococcus taiwanensis</name>
    <dbReference type="NCBI Taxonomy" id="1151742"/>
    <lineage>
        <taxon>Bacteria</taxon>
        <taxon>Bacillati</taxon>
        <taxon>Bacillota</taxon>
        <taxon>Bacilli</taxon>
        <taxon>Lactobacillales</taxon>
        <taxon>Streptococcaceae</taxon>
        <taxon>Lactococcus</taxon>
    </lineage>
</organism>
<feature type="domain" description="MucBP" evidence="4">
    <location>
        <begin position="279"/>
        <end position="349"/>
    </location>
</feature>
<dbReference type="InterPro" id="IPR009459">
    <property type="entry name" value="MucBP_dom"/>
</dbReference>
<keyword evidence="8" id="KW-1185">Reference proteome</keyword>
<evidence type="ECO:0000313" key="7">
    <source>
        <dbReference type="EMBL" id="QSE76977.1"/>
    </source>
</evidence>
<dbReference type="CDD" id="cd01951">
    <property type="entry name" value="lectin_L-type"/>
    <property type="match status" value="1"/>
</dbReference>
<sequence length="796" mass="87196">MKFKTSILLATAVVTTLGGGALSSHNVVNVFGNSKVYAATSRDITITGETFPDYFQSNGSAAAHPYDEVNYIQTLTDDATYLAGNVTLTTKVDMSQSFSFKGEVNLGNKSKQDGGADGIGFLFHPGDTDVVGAIGGAAGIGGVQGAFGFKLDTYYNGTSESSFMADPDIYSASKSATKTDESFGAFVDGTDGVAKTIEEGSLTIPQPTDNQFLPFEIVYDGTTETMTVTYNGETWEKNVKEFMGNETAMSFSIAASTGGNKNLQQLKNVTFTYTIAQGTVVSHFVDEDGNPILDADGNPISEEESGDLNTTWSLKPKEIPGYTFKEVKDNEPTEGTYTANDQEVTFVYTRNVGQADVTYIDDTTGKTLTTKDLSGGVGTSLNYATADTIKSYTDAGYVLVSDDYPTQDVQFTEEPQHYEVHLKHDTTEGSEEKEVKETIHYVFENGDLAKEDYQATPITFSRSYVMDKVTGEKTYGEWKAVNGNQFDEVASPEIKGYTPDQDKVSSIPNVTVDMDDIEKTVTYKRNPGSVVITYIDDTTNKVLEEKELTGEVESLVDYTTADRIKYYIDKGFVLVSDGYPESEVTFTEDGQKYIIRLKHDEMREDEEKMVNETIHYVFQNGESASEDYVATPIKFSRTVTTDKVTGEITYGAWQAENGNQFAEVVSPKIKGYSADQSKIDAITGITPETGDIEKTVVYTKDTSTTTLPPVTFPDSGNPSLPNQVIDNQKTEEFDFKSDDTADVPTSEEGTEVTTEEDNLPITGENITKMRLLSTLGVFLLAVSAMLYELKRRIKKQ</sequence>
<dbReference type="EMBL" id="CP070872">
    <property type="protein sequence ID" value="QSE76977.1"/>
    <property type="molecule type" value="Genomic_DNA"/>
</dbReference>
<dbReference type="Gene3D" id="3.10.20.320">
    <property type="entry name" value="Putative peptidoglycan bound protein (lpxtg motif)"/>
    <property type="match status" value="1"/>
</dbReference>
<evidence type="ECO:0000256" key="2">
    <source>
        <dbReference type="SAM" id="MobiDB-lite"/>
    </source>
</evidence>
<dbReference type="InterPro" id="IPR056573">
    <property type="entry name" value="Lectin_L-type_dom"/>
</dbReference>
<evidence type="ECO:0000259" key="4">
    <source>
        <dbReference type="Pfam" id="PF06458"/>
    </source>
</evidence>
<dbReference type="Pfam" id="PF18483">
    <property type="entry name" value="Lectin_L-type_dom"/>
    <property type="match status" value="1"/>
</dbReference>
<dbReference type="InterPro" id="IPR013320">
    <property type="entry name" value="ConA-like_dom_sf"/>
</dbReference>
<dbReference type="Gene3D" id="2.60.120.200">
    <property type="match status" value="1"/>
</dbReference>
<dbReference type="RefSeq" id="WP_205872125.1">
    <property type="nucleotide sequence ID" value="NZ_CP070872.1"/>
</dbReference>
<dbReference type="InterPro" id="IPR041558">
    <property type="entry name" value="MucBP_2"/>
</dbReference>
<keyword evidence="1" id="KW-0677">Repeat</keyword>
<keyword evidence="3" id="KW-1133">Transmembrane helix</keyword>
<keyword evidence="3" id="KW-0472">Membrane</keyword>
<feature type="transmembrane region" description="Helical" evidence="3">
    <location>
        <begin position="771"/>
        <end position="789"/>
    </location>
</feature>
<reference evidence="7 8" key="1">
    <citation type="submission" date="2021-02" db="EMBL/GenBank/DDBJ databases">
        <title>Complete genome sequence of Lactococcus lactis strain K_LL004.</title>
        <authorList>
            <person name="Kim H.B."/>
        </authorList>
    </citation>
    <scope>NUCLEOTIDE SEQUENCE [LARGE SCALE GENOMIC DNA]</scope>
    <source>
        <strain evidence="7 8">K_LL004</strain>
    </source>
</reference>
<dbReference type="Gene3D" id="3.10.20.470">
    <property type="match status" value="2"/>
</dbReference>